<keyword evidence="1" id="KW-0175">Coiled coil</keyword>
<organism evidence="3 4">
    <name type="scientific">SAR324 cluster bacterium</name>
    <dbReference type="NCBI Taxonomy" id="2024889"/>
    <lineage>
        <taxon>Bacteria</taxon>
        <taxon>Deltaproteobacteria</taxon>
        <taxon>SAR324 cluster</taxon>
    </lineage>
</organism>
<evidence type="ECO:0000313" key="3">
    <source>
        <dbReference type="EMBL" id="PCI24726.1"/>
    </source>
</evidence>
<reference evidence="4" key="1">
    <citation type="submission" date="2017-08" db="EMBL/GenBank/DDBJ databases">
        <title>A dynamic microbial community with high functional redundancy inhabits the cold, oxic subseafloor aquifer.</title>
        <authorList>
            <person name="Tully B.J."/>
            <person name="Wheat C.G."/>
            <person name="Glazer B.T."/>
            <person name="Huber J.A."/>
        </authorList>
    </citation>
    <scope>NUCLEOTIDE SEQUENCE [LARGE SCALE GENOMIC DNA]</scope>
</reference>
<sequence length="292" mass="32822">MAESIAKQVTKFLKDNPDISNQELYEKYPDVRKNTLRHYKSKFGASSSTDSKIKSSHRKTPVPEKAAPLVAKKVASKLKVAVQKTKNEAQALQIKGKGPTPTIMSEKSVRTVEKFLIRTPKATYERLFGEFPTETKTNLKMLKQAFKKKIIEKANSMKAKRTFTVQVEVPTAEVQIEVPSKEVQVKALPLEGTQVTGMSAQPDLEARVEELESQLQTLMQALRQANRPVPKVTPVKKAGIDKIKDLEDNLLSFIKEKREKVTGELKSLEELQKVVTEKISSFISNLTTKQDD</sequence>
<gene>
    <name evidence="3" type="ORF">COB67_11310</name>
</gene>
<proteinExistence type="predicted"/>
<evidence type="ECO:0000313" key="4">
    <source>
        <dbReference type="Proteomes" id="UP000218113"/>
    </source>
</evidence>
<dbReference type="AlphaFoldDB" id="A0A2A4STJ2"/>
<evidence type="ECO:0000256" key="2">
    <source>
        <dbReference type="SAM" id="MobiDB-lite"/>
    </source>
</evidence>
<name>A0A2A4STJ2_9DELT</name>
<protein>
    <submittedName>
        <fullName evidence="3">Uncharacterized protein</fullName>
    </submittedName>
</protein>
<feature type="region of interest" description="Disordered" evidence="2">
    <location>
        <begin position="39"/>
        <end position="67"/>
    </location>
</feature>
<dbReference type="Proteomes" id="UP000218113">
    <property type="component" value="Unassembled WGS sequence"/>
</dbReference>
<dbReference type="EMBL" id="NVSR01000119">
    <property type="protein sequence ID" value="PCI24726.1"/>
    <property type="molecule type" value="Genomic_DNA"/>
</dbReference>
<feature type="coiled-coil region" evidence="1">
    <location>
        <begin position="201"/>
        <end position="271"/>
    </location>
</feature>
<evidence type="ECO:0000256" key="1">
    <source>
        <dbReference type="SAM" id="Coils"/>
    </source>
</evidence>
<comment type="caution">
    <text evidence="3">The sequence shown here is derived from an EMBL/GenBank/DDBJ whole genome shotgun (WGS) entry which is preliminary data.</text>
</comment>
<accession>A0A2A4STJ2</accession>